<dbReference type="PANTHER" id="PTHR37804:SF1">
    <property type="entry name" value="CDAA REGULATORY PROTEIN CDAR"/>
    <property type="match status" value="1"/>
</dbReference>
<protein>
    <submittedName>
        <fullName evidence="2">YbbR-like domain-containing protein</fullName>
    </submittedName>
</protein>
<sequence>MENIKALLTKYLQQIIGKTKEVRDDKNALIFLVFLFLSACFWVLNALQKDNYTTEVSYPIKFVNIGEDEIINGSARRELNLKIKGGGFKILNYLTRHKVSAKGVDISGLRRISLDGVTGAYINSNDYFKLIEDELVVGIELVSITPDTLFIPLLKKQSKILPVKVVADYSFAQQCQLSGPIAVQPDSITVSGAAQVLDSIEYIQTRPLKFEKLADTIVRNVALEKSDNLELSAKRVVVTLPVEPFTEANVMVPIRALNLPDSLQLKTFPSEVNISYHLGLSRPLYLAGDFNVSIDFSSIDLKQPPRRLKVRVSDYPGNAQNMSYQPLFVEYLLERKTEE</sequence>
<evidence type="ECO:0000313" key="3">
    <source>
        <dbReference type="Proteomes" id="UP000679220"/>
    </source>
</evidence>
<dbReference type="InterPro" id="IPR012505">
    <property type="entry name" value="YbbR"/>
</dbReference>
<dbReference type="InterPro" id="IPR053154">
    <property type="entry name" value="c-di-AMP_regulator"/>
</dbReference>
<reference evidence="2" key="2">
    <citation type="submission" date="2021-04" db="EMBL/GenBank/DDBJ databases">
        <authorList>
            <person name="Zhang T."/>
            <person name="Zhang Y."/>
            <person name="Lu D."/>
            <person name="Zuo D."/>
            <person name="Du Z."/>
        </authorList>
    </citation>
    <scope>NUCLEOTIDE SEQUENCE</scope>
    <source>
        <strain evidence="2">JR1</strain>
    </source>
</reference>
<dbReference type="RefSeq" id="WP_212193344.1">
    <property type="nucleotide sequence ID" value="NZ_JAGTAR010000062.1"/>
</dbReference>
<name>A0A941IYW5_9BACT</name>
<dbReference type="Gene3D" id="2.170.120.40">
    <property type="entry name" value="YbbR-like domain"/>
    <property type="match status" value="1"/>
</dbReference>
<evidence type="ECO:0000313" key="2">
    <source>
        <dbReference type="EMBL" id="MBR8538321.1"/>
    </source>
</evidence>
<dbReference type="AlphaFoldDB" id="A0A941IYW5"/>
<gene>
    <name evidence="2" type="ORF">KDU71_22310</name>
</gene>
<organism evidence="2 3">
    <name type="scientific">Carboxylicivirga sediminis</name>
    <dbReference type="NCBI Taxonomy" id="2006564"/>
    <lineage>
        <taxon>Bacteria</taxon>
        <taxon>Pseudomonadati</taxon>
        <taxon>Bacteroidota</taxon>
        <taxon>Bacteroidia</taxon>
        <taxon>Marinilabiliales</taxon>
        <taxon>Marinilabiliaceae</taxon>
        <taxon>Carboxylicivirga</taxon>
    </lineage>
</organism>
<comment type="caution">
    <text evidence="2">The sequence shown here is derived from an EMBL/GenBank/DDBJ whole genome shotgun (WGS) entry which is preliminary data.</text>
</comment>
<dbReference type="Pfam" id="PF07949">
    <property type="entry name" value="YbbR"/>
    <property type="match status" value="1"/>
</dbReference>
<dbReference type="EMBL" id="JAGTAR010000062">
    <property type="protein sequence ID" value="MBR8538321.1"/>
    <property type="molecule type" value="Genomic_DNA"/>
</dbReference>
<keyword evidence="1" id="KW-0812">Transmembrane</keyword>
<proteinExistence type="predicted"/>
<dbReference type="PANTHER" id="PTHR37804">
    <property type="entry name" value="CDAA REGULATORY PROTEIN CDAR"/>
    <property type="match status" value="1"/>
</dbReference>
<keyword evidence="3" id="KW-1185">Reference proteome</keyword>
<evidence type="ECO:0000256" key="1">
    <source>
        <dbReference type="SAM" id="Phobius"/>
    </source>
</evidence>
<dbReference type="Proteomes" id="UP000679220">
    <property type="component" value="Unassembled WGS sequence"/>
</dbReference>
<accession>A0A941IYW5</accession>
<keyword evidence="1" id="KW-1133">Transmembrane helix</keyword>
<keyword evidence="1" id="KW-0472">Membrane</keyword>
<reference evidence="2" key="1">
    <citation type="journal article" date="2018" name="Int. J. Syst. Evol. Microbiol.">
        <title>Carboxylicivirga sediminis sp. nov., isolated from coastal sediment.</title>
        <authorList>
            <person name="Wang F.Q."/>
            <person name="Ren L.H."/>
            <person name="Zou R.J."/>
            <person name="Sun Y.Z."/>
            <person name="Liu X.J."/>
            <person name="Jiang F."/>
            <person name="Liu L.J."/>
        </authorList>
    </citation>
    <scope>NUCLEOTIDE SEQUENCE</scope>
    <source>
        <strain evidence="2">JR1</strain>
    </source>
</reference>
<feature type="transmembrane region" description="Helical" evidence="1">
    <location>
        <begin position="28"/>
        <end position="47"/>
    </location>
</feature>